<dbReference type="OrthoDB" id="7458029at2759"/>
<evidence type="ECO:0000313" key="3">
    <source>
        <dbReference type="Proteomes" id="UP000691718"/>
    </source>
</evidence>
<reference evidence="2" key="1">
    <citation type="submission" date="2021-04" db="EMBL/GenBank/DDBJ databases">
        <authorList>
            <person name="Tunstrom K."/>
        </authorList>
    </citation>
    <scope>NUCLEOTIDE SEQUENCE</scope>
</reference>
<organism evidence="2 3">
    <name type="scientific">Parnassius apollo</name>
    <name type="common">Apollo butterfly</name>
    <name type="synonym">Papilio apollo</name>
    <dbReference type="NCBI Taxonomy" id="110799"/>
    <lineage>
        <taxon>Eukaryota</taxon>
        <taxon>Metazoa</taxon>
        <taxon>Ecdysozoa</taxon>
        <taxon>Arthropoda</taxon>
        <taxon>Hexapoda</taxon>
        <taxon>Insecta</taxon>
        <taxon>Pterygota</taxon>
        <taxon>Neoptera</taxon>
        <taxon>Endopterygota</taxon>
        <taxon>Lepidoptera</taxon>
        <taxon>Glossata</taxon>
        <taxon>Ditrysia</taxon>
        <taxon>Papilionoidea</taxon>
        <taxon>Papilionidae</taxon>
        <taxon>Parnassiinae</taxon>
        <taxon>Parnassini</taxon>
        <taxon>Parnassius</taxon>
        <taxon>Parnassius</taxon>
    </lineage>
</organism>
<accession>A0A8S3XPP7</accession>
<gene>
    <name evidence="2" type="ORF">PAPOLLO_LOCUS19527</name>
</gene>
<proteinExistence type="predicted"/>
<evidence type="ECO:0000256" key="1">
    <source>
        <dbReference type="SAM" id="MobiDB-lite"/>
    </source>
</evidence>
<feature type="region of interest" description="Disordered" evidence="1">
    <location>
        <begin position="57"/>
        <end position="80"/>
    </location>
</feature>
<evidence type="ECO:0000313" key="2">
    <source>
        <dbReference type="EMBL" id="CAG5030648.1"/>
    </source>
</evidence>
<feature type="compositionally biased region" description="Low complexity" evidence="1">
    <location>
        <begin position="68"/>
        <end position="80"/>
    </location>
</feature>
<sequence>MSLEDLIKLDKVSLKKLTDGEGPCDECICHILTTPRDKCMTAMMKRCVACILCRRRKKDKKSKGGKKAAGMSSKAGVGSKKSLKGVIESLATLKVSDVTSMIKSIRLPQRKCGHI</sequence>
<dbReference type="Proteomes" id="UP000691718">
    <property type="component" value="Unassembled WGS sequence"/>
</dbReference>
<protein>
    <submittedName>
        <fullName evidence="2">(apollo) hypothetical protein</fullName>
    </submittedName>
</protein>
<name>A0A8S3XPP7_PARAO</name>
<comment type="caution">
    <text evidence="2">The sequence shown here is derived from an EMBL/GenBank/DDBJ whole genome shotgun (WGS) entry which is preliminary data.</text>
</comment>
<feature type="compositionally biased region" description="Basic residues" evidence="1">
    <location>
        <begin position="57"/>
        <end position="66"/>
    </location>
</feature>
<keyword evidence="3" id="KW-1185">Reference proteome</keyword>
<dbReference type="EMBL" id="CAJQZP010001211">
    <property type="protein sequence ID" value="CAG5030648.1"/>
    <property type="molecule type" value="Genomic_DNA"/>
</dbReference>
<dbReference type="AlphaFoldDB" id="A0A8S3XPP7"/>